<feature type="compositionally biased region" description="Polar residues" evidence="1">
    <location>
        <begin position="61"/>
        <end position="70"/>
    </location>
</feature>
<evidence type="ECO:0000313" key="3">
    <source>
        <dbReference type="Proteomes" id="UP000606921"/>
    </source>
</evidence>
<proteinExistence type="predicted"/>
<dbReference type="EMBL" id="CABFWF030000002">
    <property type="protein sequence ID" value="CAD7026573.1"/>
    <property type="molecule type" value="Genomic_DNA"/>
</dbReference>
<feature type="region of interest" description="Disordered" evidence="1">
    <location>
        <begin position="61"/>
        <end position="121"/>
    </location>
</feature>
<protein>
    <submittedName>
        <fullName evidence="2">Uncharacterized protein</fullName>
    </submittedName>
</protein>
<keyword evidence="3" id="KW-1185">Reference proteome</keyword>
<sequence length="226" mass="25088">MTTVAVQPHSERGFQSFRLAAIRSVPSPVINTIPGRLRYPFSRTSLKTVSSLVSVANATTLSHKSQNSGRSHPVIQKRSTASVIPSELKSSAKRRTSRSPGRKNEQPSVGSVPATLLSSPHSIPANGVKIGSWPKRPLTSFVRVVHRSAAVACSGRMKSSVPTRSFFRSRCNRFPPSRSCTLGQDARRFKQVPGCLQFCAFNGDRRREHRARDTENNFFRKRECQQ</sequence>
<evidence type="ECO:0000313" key="2">
    <source>
        <dbReference type="EMBL" id="CAD7026573.1"/>
    </source>
</evidence>
<comment type="caution">
    <text evidence="2">The sequence shown here is derived from an EMBL/GenBank/DDBJ whole genome shotgun (WGS) entry which is preliminary data.</text>
</comment>
<dbReference type="Proteomes" id="UP000606921">
    <property type="component" value="Unassembled WGS sequence"/>
</dbReference>
<reference evidence="2 3" key="1">
    <citation type="submission" date="2020-11" db="EMBL/GenBank/DDBJ databases">
        <authorList>
            <person name="Lassalle F."/>
        </authorList>
    </citation>
    <scope>NUCLEOTIDE SEQUENCE [LARGE SCALE GENOMIC DNA]</scope>
    <source>
        <strain evidence="2 3">JC140</strain>
    </source>
</reference>
<accession>A0ABM8PF82</accession>
<gene>
    <name evidence="2" type="ORF">REJC140_02400</name>
</gene>
<evidence type="ECO:0000256" key="1">
    <source>
        <dbReference type="SAM" id="MobiDB-lite"/>
    </source>
</evidence>
<organism evidence="2 3">
    <name type="scientific">Pseudorhizobium endolithicum</name>
    <dbReference type="NCBI Taxonomy" id="1191678"/>
    <lineage>
        <taxon>Bacteria</taxon>
        <taxon>Pseudomonadati</taxon>
        <taxon>Pseudomonadota</taxon>
        <taxon>Alphaproteobacteria</taxon>
        <taxon>Hyphomicrobiales</taxon>
        <taxon>Rhizobiaceae</taxon>
        <taxon>Rhizobium/Agrobacterium group</taxon>
        <taxon>Pseudorhizobium</taxon>
    </lineage>
</organism>
<name>A0ABM8PF82_9HYPH</name>
<feature type="compositionally biased region" description="Basic residues" evidence="1">
    <location>
        <begin position="91"/>
        <end position="101"/>
    </location>
</feature>